<feature type="region of interest" description="Disordered" evidence="1">
    <location>
        <begin position="71"/>
        <end position="90"/>
    </location>
</feature>
<feature type="region of interest" description="Disordered" evidence="1">
    <location>
        <begin position="95"/>
        <end position="115"/>
    </location>
</feature>
<sequence length="115" mass="12407">METRAEIDVFGGVESPEENVVDVLDQASLQNDEYDVFTDDEPDSLGKENSRLEDQTIISVDQTIPSLDSGVNITENTINDSTTPDAETEQKELLSLNSGTLSPVSSGSKTNVNVT</sequence>
<reference evidence="2" key="1">
    <citation type="submission" date="2018-11" db="EMBL/GenBank/DDBJ databases">
        <authorList>
            <person name="Alioto T."/>
            <person name="Alioto T."/>
        </authorList>
    </citation>
    <scope>NUCLEOTIDE SEQUENCE</scope>
</reference>
<dbReference type="Proteomes" id="UP000596742">
    <property type="component" value="Unassembled WGS sequence"/>
</dbReference>
<dbReference type="EMBL" id="UYJE01000977">
    <property type="protein sequence ID" value="VDH98140.1"/>
    <property type="molecule type" value="Genomic_DNA"/>
</dbReference>
<evidence type="ECO:0000313" key="2">
    <source>
        <dbReference type="EMBL" id="VDH98140.1"/>
    </source>
</evidence>
<accession>A0A8B6BZ09</accession>
<gene>
    <name evidence="2" type="ORF">MGAL_10B078992</name>
</gene>
<feature type="compositionally biased region" description="Polar residues" evidence="1">
    <location>
        <begin position="71"/>
        <end position="85"/>
    </location>
</feature>
<comment type="caution">
    <text evidence="2">The sequence shown here is derived from an EMBL/GenBank/DDBJ whole genome shotgun (WGS) entry which is preliminary data.</text>
</comment>
<dbReference type="OrthoDB" id="10551186at2759"/>
<dbReference type="AlphaFoldDB" id="A0A8B6BZ09"/>
<evidence type="ECO:0000313" key="3">
    <source>
        <dbReference type="Proteomes" id="UP000596742"/>
    </source>
</evidence>
<evidence type="ECO:0000256" key="1">
    <source>
        <dbReference type="SAM" id="MobiDB-lite"/>
    </source>
</evidence>
<protein>
    <submittedName>
        <fullName evidence="2">Uncharacterized protein</fullName>
    </submittedName>
</protein>
<keyword evidence="3" id="KW-1185">Reference proteome</keyword>
<proteinExistence type="predicted"/>
<organism evidence="2 3">
    <name type="scientific">Mytilus galloprovincialis</name>
    <name type="common">Mediterranean mussel</name>
    <dbReference type="NCBI Taxonomy" id="29158"/>
    <lineage>
        <taxon>Eukaryota</taxon>
        <taxon>Metazoa</taxon>
        <taxon>Spiralia</taxon>
        <taxon>Lophotrochozoa</taxon>
        <taxon>Mollusca</taxon>
        <taxon>Bivalvia</taxon>
        <taxon>Autobranchia</taxon>
        <taxon>Pteriomorphia</taxon>
        <taxon>Mytilida</taxon>
        <taxon>Mytiloidea</taxon>
        <taxon>Mytilidae</taxon>
        <taxon>Mytilinae</taxon>
        <taxon>Mytilus</taxon>
    </lineage>
</organism>
<name>A0A8B6BZ09_MYTGA</name>